<comment type="caution">
    <text evidence="1">The sequence shown here is derived from an EMBL/GenBank/DDBJ whole genome shotgun (WGS) entry which is preliminary data.</text>
</comment>
<evidence type="ECO:0000313" key="1">
    <source>
        <dbReference type="EMBL" id="GAA6168728.1"/>
    </source>
</evidence>
<evidence type="ECO:0008006" key="3">
    <source>
        <dbReference type="Google" id="ProtNLM"/>
    </source>
</evidence>
<evidence type="ECO:0000313" key="2">
    <source>
        <dbReference type="Proteomes" id="UP001465153"/>
    </source>
</evidence>
<dbReference type="EMBL" id="BAABWN010000008">
    <property type="protein sequence ID" value="GAA6168728.1"/>
    <property type="molecule type" value="Genomic_DNA"/>
</dbReference>
<dbReference type="Proteomes" id="UP001465153">
    <property type="component" value="Unassembled WGS sequence"/>
</dbReference>
<name>A0ABQ0AAZ0_9GAMM</name>
<gene>
    <name evidence="1" type="ORF">NBRC116591_25390</name>
</gene>
<keyword evidence="2" id="KW-1185">Reference proteome</keyword>
<organism evidence="1 2">
    <name type="scientific">Sessilibacter corallicola</name>
    <dbReference type="NCBI Taxonomy" id="2904075"/>
    <lineage>
        <taxon>Bacteria</taxon>
        <taxon>Pseudomonadati</taxon>
        <taxon>Pseudomonadota</taxon>
        <taxon>Gammaproteobacteria</taxon>
        <taxon>Cellvibrionales</taxon>
        <taxon>Cellvibrionaceae</taxon>
        <taxon>Sessilibacter</taxon>
    </lineage>
</organism>
<reference evidence="1 2" key="1">
    <citation type="submission" date="2024-04" db="EMBL/GenBank/DDBJ databases">
        <title>Draft genome sequence of Sessilibacter corallicola NBRC 116591.</title>
        <authorList>
            <person name="Miyakawa T."/>
            <person name="Kusuya Y."/>
            <person name="Miura T."/>
        </authorList>
    </citation>
    <scope>NUCLEOTIDE SEQUENCE [LARGE SCALE GENOMIC DNA]</scope>
    <source>
        <strain evidence="1 2">KU-00831-HH</strain>
    </source>
</reference>
<proteinExistence type="predicted"/>
<accession>A0ABQ0AAZ0</accession>
<sequence>MKIVLDKNVDGTMNRRNFISGALATGFAAAVPVKADSTNQAKKSTKVVYLREGYYTVDGWVVSEKELAQLKESGHVD</sequence>
<protein>
    <recommendedName>
        <fullName evidence="3">Twin-arginine translocation signal domain-containing protein</fullName>
    </recommendedName>
</protein>